<protein>
    <submittedName>
        <fullName evidence="1">Uncharacterized protein</fullName>
    </submittedName>
</protein>
<dbReference type="Proteomes" id="UP000293874">
    <property type="component" value="Unassembled WGS sequence"/>
</dbReference>
<gene>
    <name evidence="1" type="ORF">EV199_3568</name>
</gene>
<comment type="caution">
    <text evidence="1">The sequence shown here is derived from an EMBL/GenBank/DDBJ whole genome shotgun (WGS) entry which is preliminary data.</text>
</comment>
<dbReference type="OrthoDB" id="684209at2"/>
<keyword evidence="2" id="KW-1185">Reference proteome</keyword>
<name>A0A4Q7MX55_9BACT</name>
<sequence length="86" mass="9747">MPNTSQSTQSLSNPIASIHQFFNGDSIEKIRSDMDNLQNTTITESYGDLDKEDKWLLVDFLRRISNLIEVAHVLITKPDNPEIATN</sequence>
<reference evidence="1 2" key="1">
    <citation type="submission" date="2019-02" db="EMBL/GenBank/DDBJ databases">
        <title>Genomic Encyclopedia of Type Strains, Phase IV (KMG-IV): sequencing the most valuable type-strain genomes for metagenomic binning, comparative biology and taxonomic classification.</title>
        <authorList>
            <person name="Goeker M."/>
        </authorList>
    </citation>
    <scope>NUCLEOTIDE SEQUENCE [LARGE SCALE GENOMIC DNA]</scope>
    <source>
        <strain evidence="1 2">DSM 18116</strain>
    </source>
</reference>
<accession>A0A4Q7MX55</accession>
<dbReference type="AlphaFoldDB" id="A0A4Q7MX55"/>
<dbReference type="RefSeq" id="WP_130542138.1">
    <property type="nucleotide sequence ID" value="NZ_CP042431.1"/>
</dbReference>
<proteinExistence type="predicted"/>
<organism evidence="1 2">
    <name type="scientific">Pseudobacter ginsenosidimutans</name>
    <dbReference type="NCBI Taxonomy" id="661488"/>
    <lineage>
        <taxon>Bacteria</taxon>
        <taxon>Pseudomonadati</taxon>
        <taxon>Bacteroidota</taxon>
        <taxon>Chitinophagia</taxon>
        <taxon>Chitinophagales</taxon>
        <taxon>Chitinophagaceae</taxon>
        <taxon>Pseudobacter</taxon>
    </lineage>
</organism>
<dbReference type="EMBL" id="SGXA01000002">
    <property type="protein sequence ID" value="RZS71660.1"/>
    <property type="molecule type" value="Genomic_DNA"/>
</dbReference>
<evidence type="ECO:0000313" key="1">
    <source>
        <dbReference type="EMBL" id="RZS71660.1"/>
    </source>
</evidence>
<evidence type="ECO:0000313" key="2">
    <source>
        <dbReference type="Proteomes" id="UP000293874"/>
    </source>
</evidence>